<dbReference type="InterPro" id="IPR028978">
    <property type="entry name" value="Chorismate_lyase_/UTRA_dom_sf"/>
</dbReference>
<keyword evidence="3" id="KW-0804">Transcription</keyword>
<dbReference type="Pfam" id="PF00392">
    <property type="entry name" value="GntR"/>
    <property type="match status" value="1"/>
</dbReference>
<dbReference type="PROSITE" id="PS50949">
    <property type="entry name" value="HTH_GNTR"/>
    <property type="match status" value="1"/>
</dbReference>
<protein>
    <submittedName>
        <fullName evidence="5">GntR family transcriptional regulator</fullName>
    </submittedName>
</protein>
<evidence type="ECO:0000259" key="4">
    <source>
        <dbReference type="PROSITE" id="PS50949"/>
    </source>
</evidence>
<gene>
    <name evidence="5" type="ORF">OF122_17975</name>
</gene>
<evidence type="ECO:0000313" key="6">
    <source>
        <dbReference type="Proteomes" id="UP001163882"/>
    </source>
</evidence>
<evidence type="ECO:0000256" key="2">
    <source>
        <dbReference type="ARBA" id="ARBA00023125"/>
    </source>
</evidence>
<dbReference type="InterPro" id="IPR036388">
    <property type="entry name" value="WH-like_DNA-bd_sf"/>
</dbReference>
<dbReference type="CDD" id="cd07377">
    <property type="entry name" value="WHTH_GntR"/>
    <property type="match status" value="1"/>
</dbReference>
<keyword evidence="6" id="KW-1185">Reference proteome</keyword>
<dbReference type="PRINTS" id="PR00035">
    <property type="entry name" value="HTHGNTR"/>
</dbReference>
<dbReference type="InterPro" id="IPR011663">
    <property type="entry name" value="UTRA"/>
</dbReference>
<dbReference type="InterPro" id="IPR050679">
    <property type="entry name" value="Bact_HTH_transcr_reg"/>
</dbReference>
<sequence length="251" mass="27192">MSATIEDIFRQTAGGGGGPLYMRLRRSIEEAVRTGLINPGDALPSERDIAATAEISRVTVRKAVQHLVADGILIQRHGSGTFVAPTVQRVEQSLSSLTSFTEDMARRGMTLSSQWLDRGLYDPSNEETVILGLGAGEKVARIARLRIANGNPLAIERASLAASVLPDPDAIENSLYAKLDETGNRPVRAIQRIAAVNLGRHDAELLDVAPGAASLRIERTSYLPSGRIVEFTRSIYRGDAYDFVAELRLQA</sequence>
<dbReference type="Proteomes" id="UP001163882">
    <property type="component" value="Chromosome"/>
</dbReference>
<dbReference type="InterPro" id="IPR036390">
    <property type="entry name" value="WH_DNA-bd_sf"/>
</dbReference>
<evidence type="ECO:0000256" key="1">
    <source>
        <dbReference type="ARBA" id="ARBA00023015"/>
    </source>
</evidence>
<evidence type="ECO:0000313" key="5">
    <source>
        <dbReference type="EMBL" id="UYQ71903.1"/>
    </source>
</evidence>
<dbReference type="SMART" id="SM00866">
    <property type="entry name" value="UTRA"/>
    <property type="match status" value="1"/>
</dbReference>
<dbReference type="SMART" id="SM00345">
    <property type="entry name" value="HTH_GNTR"/>
    <property type="match status" value="1"/>
</dbReference>
<keyword evidence="2" id="KW-0238">DNA-binding</keyword>
<dbReference type="Gene3D" id="1.10.10.10">
    <property type="entry name" value="Winged helix-like DNA-binding domain superfamily/Winged helix DNA-binding domain"/>
    <property type="match status" value="1"/>
</dbReference>
<dbReference type="EMBL" id="CP107716">
    <property type="protein sequence ID" value="UYQ71903.1"/>
    <property type="molecule type" value="Genomic_DNA"/>
</dbReference>
<dbReference type="SUPFAM" id="SSF46785">
    <property type="entry name" value="Winged helix' DNA-binding domain"/>
    <property type="match status" value="1"/>
</dbReference>
<dbReference type="PANTHER" id="PTHR44846">
    <property type="entry name" value="MANNOSYL-D-GLYCERATE TRANSPORT/METABOLISM SYSTEM REPRESSOR MNGR-RELATED"/>
    <property type="match status" value="1"/>
</dbReference>
<evidence type="ECO:0000256" key="3">
    <source>
        <dbReference type="ARBA" id="ARBA00023163"/>
    </source>
</evidence>
<proteinExistence type="predicted"/>
<dbReference type="Gene3D" id="3.40.1410.10">
    <property type="entry name" value="Chorismate lyase-like"/>
    <property type="match status" value="1"/>
</dbReference>
<name>A0ABY6IMV3_9HYPH</name>
<accession>A0ABY6IMV3</accession>
<dbReference type="Pfam" id="PF07702">
    <property type="entry name" value="UTRA"/>
    <property type="match status" value="1"/>
</dbReference>
<reference evidence="5" key="1">
    <citation type="submission" date="2022-10" db="EMBL/GenBank/DDBJ databases">
        <title>YIM 151497 complete genome.</title>
        <authorList>
            <person name="Chen X."/>
        </authorList>
    </citation>
    <scope>NUCLEOTIDE SEQUENCE</scope>
    <source>
        <strain evidence="5">YIM 151497</strain>
    </source>
</reference>
<dbReference type="RefSeq" id="WP_264225550.1">
    <property type="nucleotide sequence ID" value="NZ_CP107716.1"/>
</dbReference>
<dbReference type="PANTHER" id="PTHR44846:SF1">
    <property type="entry name" value="MANNOSYL-D-GLYCERATE TRANSPORT_METABOLISM SYSTEM REPRESSOR MNGR-RELATED"/>
    <property type="match status" value="1"/>
</dbReference>
<dbReference type="SUPFAM" id="SSF64288">
    <property type="entry name" value="Chorismate lyase-like"/>
    <property type="match status" value="1"/>
</dbReference>
<organism evidence="5 6">
    <name type="scientific">Pelagibacterium flavum</name>
    <dbReference type="NCBI Taxonomy" id="2984530"/>
    <lineage>
        <taxon>Bacteria</taxon>
        <taxon>Pseudomonadati</taxon>
        <taxon>Pseudomonadota</taxon>
        <taxon>Alphaproteobacteria</taxon>
        <taxon>Hyphomicrobiales</taxon>
        <taxon>Devosiaceae</taxon>
        <taxon>Pelagibacterium</taxon>
    </lineage>
</organism>
<feature type="domain" description="HTH gntR-type" evidence="4">
    <location>
        <begin position="18"/>
        <end position="86"/>
    </location>
</feature>
<dbReference type="InterPro" id="IPR000524">
    <property type="entry name" value="Tscrpt_reg_HTH_GntR"/>
</dbReference>
<keyword evidence="1" id="KW-0805">Transcription regulation</keyword>